<dbReference type="EMBL" id="KB932203">
    <property type="protein sequence ID" value="KCV71383.1"/>
    <property type="molecule type" value="Genomic_DNA"/>
</dbReference>
<keyword evidence="3" id="KW-1185">Reference proteome</keyword>
<feature type="region of interest" description="Disordered" evidence="1">
    <location>
        <begin position="1"/>
        <end position="34"/>
    </location>
</feature>
<evidence type="ECO:0000256" key="1">
    <source>
        <dbReference type="SAM" id="MobiDB-lite"/>
    </source>
</evidence>
<name>A0A058ZBT4_FONAL</name>
<organism evidence="2">
    <name type="scientific">Fonticula alba</name>
    <name type="common">Slime mold</name>
    <dbReference type="NCBI Taxonomy" id="691883"/>
    <lineage>
        <taxon>Eukaryota</taxon>
        <taxon>Rotosphaerida</taxon>
        <taxon>Fonticulaceae</taxon>
        <taxon>Fonticula</taxon>
    </lineage>
</organism>
<dbReference type="RefSeq" id="XP_009494506.1">
    <property type="nucleotide sequence ID" value="XM_009496231.1"/>
</dbReference>
<protein>
    <submittedName>
        <fullName evidence="2">Uncharacterized protein</fullName>
    </submittedName>
</protein>
<evidence type="ECO:0000313" key="3">
    <source>
        <dbReference type="Proteomes" id="UP000030693"/>
    </source>
</evidence>
<dbReference type="GeneID" id="20527059"/>
<gene>
    <name evidence="2" type="ORF">H696_02334</name>
</gene>
<dbReference type="AlphaFoldDB" id="A0A058ZBT4"/>
<proteinExistence type="predicted"/>
<dbReference type="Proteomes" id="UP000030693">
    <property type="component" value="Unassembled WGS sequence"/>
</dbReference>
<sequence>MPEALHAEPPAEGSLFGPEYAEHSSELGRPTSALGPGAHTLFGGLRFIMGRIHATVWPASG</sequence>
<evidence type="ECO:0000313" key="2">
    <source>
        <dbReference type="EMBL" id="KCV71383.1"/>
    </source>
</evidence>
<accession>A0A058ZBT4</accession>
<reference evidence="2" key="1">
    <citation type="submission" date="2013-04" db="EMBL/GenBank/DDBJ databases">
        <title>The Genome Sequence of Fonticula alba ATCC 38817.</title>
        <authorList>
            <consortium name="The Broad Institute Genomics Platform"/>
            <person name="Russ C."/>
            <person name="Cuomo C."/>
            <person name="Burger G."/>
            <person name="Gray M.W."/>
            <person name="Holland P.W.H."/>
            <person name="King N."/>
            <person name="Lang F.B.F."/>
            <person name="Roger A.J."/>
            <person name="Ruiz-Trillo I."/>
            <person name="Brown M."/>
            <person name="Walker B."/>
            <person name="Young S."/>
            <person name="Zeng Q."/>
            <person name="Gargeya S."/>
            <person name="Fitzgerald M."/>
            <person name="Haas B."/>
            <person name="Abouelleil A."/>
            <person name="Allen A.W."/>
            <person name="Alvarado L."/>
            <person name="Arachchi H.M."/>
            <person name="Berlin A.M."/>
            <person name="Chapman S.B."/>
            <person name="Gainer-Dewar J."/>
            <person name="Goldberg J."/>
            <person name="Griggs A."/>
            <person name="Gujja S."/>
            <person name="Hansen M."/>
            <person name="Howarth C."/>
            <person name="Imamovic A."/>
            <person name="Ireland A."/>
            <person name="Larimer J."/>
            <person name="McCowan C."/>
            <person name="Murphy C."/>
            <person name="Pearson M."/>
            <person name="Poon T.W."/>
            <person name="Priest M."/>
            <person name="Roberts A."/>
            <person name="Saif S."/>
            <person name="Shea T."/>
            <person name="Sisk P."/>
            <person name="Sykes S."/>
            <person name="Wortman J."/>
            <person name="Nusbaum C."/>
            <person name="Birren B."/>
        </authorList>
    </citation>
    <scope>NUCLEOTIDE SEQUENCE [LARGE SCALE GENOMIC DNA]</scope>
    <source>
        <strain evidence="2">ATCC 38817</strain>
    </source>
</reference>